<keyword evidence="2" id="KW-1185">Reference proteome</keyword>
<gene>
    <name evidence="1" type="ORF">BRYFOR_08823</name>
</gene>
<dbReference type="OrthoDB" id="9987034at2"/>
<accession>C6LJI5</accession>
<dbReference type="RefSeq" id="WP_006863585.1">
    <property type="nucleotide sequence ID" value="NZ_ACCL02000020.1"/>
</dbReference>
<organism evidence="1 2">
    <name type="scientific">Marvinbryantia formatexigens DSM 14469</name>
    <dbReference type="NCBI Taxonomy" id="478749"/>
    <lineage>
        <taxon>Bacteria</taxon>
        <taxon>Bacillati</taxon>
        <taxon>Bacillota</taxon>
        <taxon>Clostridia</taxon>
        <taxon>Lachnospirales</taxon>
        <taxon>Lachnospiraceae</taxon>
        <taxon>Marvinbryantia</taxon>
    </lineage>
</organism>
<evidence type="ECO:0000313" key="1">
    <source>
        <dbReference type="EMBL" id="EET59300.1"/>
    </source>
</evidence>
<name>C6LJI5_9FIRM</name>
<dbReference type="Proteomes" id="UP000005561">
    <property type="component" value="Unassembled WGS sequence"/>
</dbReference>
<sequence>MRTQLTDSSYFPESMTVVPVIVSFDKCGNMLPLYIGIHGESFKILSSYQSSSPRFQKYKQFQCRVEDHGIIRQVELTYHPGECFWTIPKLRWYRD</sequence>
<comment type="caution">
    <text evidence="1">The sequence shown here is derived from an EMBL/GenBank/DDBJ whole genome shotgun (WGS) entry which is preliminary data.</text>
</comment>
<proteinExistence type="predicted"/>
<dbReference type="EMBL" id="ACCL02000020">
    <property type="protein sequence ID" value="EET59300.1"/>
    <property type="molecule type" value="Genomic_DNA"/>
</dbReference>
<dbReference type="AlphaFoldDB" id="C6LJI5"/>
<protein>
    <submittedName>
        <fullName evidence="1">Uncharacterized protein</fullName>
    </submittedName>
</protein>
<evidence type="ECO:0000313" key="2">
    <source>
        <dbReference type="Proteomes" id="UP000005561"/>
    </source>
</evidence>
<dbReference type="eggNOG" id="ENOG502ZKPM">
    <property type="taxonomic scope" value="Bacteria"/>
</dbReference>
<reference evidence="1" key="1">
    <citation type="submission" date="2009-07" db="EMBL/GenBank/DDBJ databases">
        <authorList>
            <person name="Weinstock G."/>
            <person name="Sodergren E."/>
            <person name="Clifton S."/>
            <person name="Fulton L."/>
            <person name="Fulton B."/>
            <person name="Courtney L."/>
            <person name="Fronick C."/>
            <person name="Harrison M."/>
            <person name="Strong C."/>
            <person name="Farmer C."/>
            <person name="Delahaunty K."/>
            <person name="Markovic C."/>
            <person name="Hall O."/>
            <person name="Minx P."/>
            <person name="Tomlinson C."/>
            <person name="Mitreva M."/>
            <person name="Nelson J."/>
            <person name="Hou S."/>
            <person name="Wollam A."/>
            <person name="Pepin K.H."/>
            <person name="Johnson M."/>
            <person name="Bhonagiri V."/>
            <person name="Nash W.E."/>
            <person name="Warren W."/>
            <person name="Chinwalla A."/>
            <person name="Mardis E.R."/>
            <person name="Wilson R.K."/>
        </authorList>
    </citation>
    <scope>NUCLEOTIDE SEQUENCE [LARGE SCALE GENOMIC DNA]</scope>
    <source>
        <strain evidence="1">DSM 14469</strain>
    </source>
</reference>